<reference evidence="2 3" key="1">
    <citation type="submission" date="2019-12" db="EMBL/GenBank/DDBJ databases">
        <title>Genomic-based taxomic classification of the family Erythrobacteraceae.</title>
        <authorList>
            <person name="Xu L."/>
        </authorList>
    </citation>
    <scope>NUCLEOTIDE SEQUENCE [LARGE SCALE GENOMIC DNA]</scope>
    <source>
        <strain evidence="2 3">KEMB 9005-328</strain>
    </source>
</reference>
<dbReference type="InterPro" id="IPR014044">
    <property type="entry name" value="CAP_dom"/>
</dbReference>
<sequence length="165" mass="17985">MPLGRGTSEAVASAGTRSGHIDPVSASELLDIHNRERARLGLVPLQWSPQLARQAGEWAIKLARTSGLAHSTGGSGMGENLWIGTRGTWTPDQMLGFFLAERSKFRDARFPHVSRTGNWADVGHYTQIVWHDTREVGCAIATANQVDVLVCRYYPAGNVVGQSPY</sequence>
<accession>A0A845AG51</accession>
<dbReference type="InterPro" id="IPR001283">
    <property type="entry name" value="CRISP-related"/>
</dbReference>
<dbReference type="Proteomes" id="UP000439780">
    <property type="component" value="Unassembled WGS sequence"/>
</dbReference>
<comment type="caution">
    <text evidence="2">The sequence shown here is derived from an EMBL/GenBank/DDBJ whole genome shotgun (WGS) entry which is preliminary data.</text>
</comment>
<proteinExistence type="predicted"/>
<dbReference type="InterPro" id="IPR035940">
    <property type="entry name" value="CAP_sf"/>
</dbReference>
<dbReference type="EMBL" id="WTYA01000004">
    <property type="protein sequence ID" value="MXP28437.1"/>
    <property type="molecule type" value="Genomic_DNA"/>
</dbReference>
<dbReference type="Gene3D" id="3.40.33.10">
    <property type="entry name" value="CAP"/>
    <property type="match status" value="1"/>
</dbReference>
<dbReference type="PRINTS" id="PR00838">
    <property type="entry name" value="V5ALLERGEN"/>
</dbReference>
<protein>
    <submittedName>
        <fullName evidence="2">SCP-like extracellular</fullName>
    </submittedName>
</protein>
<gene>
    <name evidence="2" type="ORF">GRI58_06325</name>
</gene>
<dbReference type="AlphaFoldDB" id="A0A845AG51"/>
<name>A0A845AG51_9SPHN</name>
<dbReference type="PRINTS" id="PR00837">
    <property type="entry name" value="V5TPXLIKE"/>
</dbReference>
<dbReference type="GO" id="GO:0005576">
    <property type="term" value="C:extracellular region"/>
    <property type="evidence" value="ECO:0007669"/>
    <property type="project" value="InterPro"/>
</dbReference>
<dbReference type="InterPro" id="IPR002413">
    <property type="entry name" value="V5_allergen-like"/>
</dbReference>
<evidence type="ECO:0000259" key="1">
    <source>
        <dbReference type="SMART" id="SM00198"/>
    </source>
</evidence>
<evidence type="ECO:0000313" key="2">
    <source>
        <dbReference type="EMBL" id="MXP28437.1"/>
    </source>
</evidence>
<dbReference type="PROSITE" id="PS01009">
    <property type="entry name" value="CRISP_1"/>
    <property type="match status" value="1"/>
</dbReference>
<dbReference type="InterPro" id="IPR018244">
    <property type="entry name" value="Allrgn_V5/Tpx1_CS"/>
</dbReference>
<keyword evidence="3" id="KW-1185">Reference proteome</keyword>
<dbReference type="OrthoDB" id="9794228at2"/>
<dbReference type="SUPFAM" id="SSF55797">
    <property type="entry name" value="PR-1-like"/>
    <property type="match status" value="1"/>
</dbReference>
<organism evidence="2 3">
    <name type="scientific">Qipengyuania algicida</name>
    <dbReference type="NCBI Taxonomy" id="1836209"/>
    <lineage>
        <taxon>Bacteria</taxon>
        <taxon>Pseudomonadati</taxon>
        <taxon>Pseudomonadota</taxon>
        <taxon>Alphaproteobacteria</taxon>
        <taxon>Sphingomonadales</taxon>
        <taxon>Erythrobacteraceae</taxon>
        <taxon>Qipengyuania</taxon>
    </lineage>
</organism>
<dbReference type="PROSITE" id="PS01010">
    <property type="entry name" value="CRISP_2"/>
    <property type="match status" value="1"/>
</dbReference>
<dbReference type="SMART" id="SM00198">
    <property type="entry name" value="SCP"/>
    <property type="match status" value="1"/>
</dbReference>
<dbReference type="PANTHER" id="PTHR10334">
    <property type="entry name" value="CYSTEINE-RICH SECRETORY PROTEIN-RELATED"/>
    <property type="match status" value="1"/>
</dbReference>
<evidence type="ECO:0000313" key="3">
    <source>
        <dbReference type="Proteomes" id="UP000439780"/>
    </source>
</evidence>
<dbReference type="Pfam" id="PF00188">
    <property type="entry name" value="CAP"/>
    <property type="match status" value="1"/>
</dbReference>
<feature type="domain" description="SCP" evidence="1">
    <location>
        <begin position="24"/>
        <end position="161"/>
    </location>
</feature>